<name>A0A167VQ35_9HYPO</name>
<organism evidence="1 2">
    <name type="scientific">Niveomyces insectorum RCEF 264</name>
    <dbReference type="NCBI Taxonomy" id="1081102"/>
    <lineage>
        <taxon>Eukaryota</taxon>
        <taxon>Fungi</taxon>
        <taxon>Dikarya</taxon>
        <taxon>Ascomycota</taxon>
        <taxon>Pezizomycotina</taxon>
        <taxon>Sordariomycetes</taxon>
        <taxon>Hypocreomycetidae</taxon>
        <taxon>Hypocreales</taxon>
        <taxon>Cordycipitaceae</taxon>
        <taxon>Niveomyces</taxon>
    </lineage>
</organism>
<protein>
    <submittedName>
        <fullName evidence="1">Methionine synthase, vitamin-B12 independent</fullName>
    </submittedName>
</protein>
<dbReference type="SUPFAM" id="SSF51726">
    <property type="entry name" value="UROD/MetE-like"/>
    <property type="match status" value="1"/>
</dbReference>
<dbReference type="OrthoDB" id="7772923at2759"/>
<dbReference type="GO" id="GO:0008270">
    <property type="term" value="F:zinc ion binding"/>
    <property type="evidence" value="ECO:0007669"/>
    <property type="project" value="InterPro"/>
</dbReference>
<reference evidence="1 2" key="1">
    <citation type="journal article" date="2016" name="Genome Biol. Evol.">
        <title>Divergent and convergent evolution of fungal pathogenicity.</title>
        <authorList>
            <person name="Shang Y."/>
            <person name="Xiao G."/>
            <person name="Zheng P."/>
            <person name="Cen K."/>
            <person name="Zhan S."/>
            <person name="Wang C."/>
        </authorList>
    </citation>
    <scope>NUCLEOTIDE SEQUENCE [LARGE SCALE GENOMIC DNA]</scope>
    <source>
        <strain evidence="1 2">RCEF 264</strain>
    </source>
</reference>
<evidence type="ECO:0000313" key="2">
    <source>
        <dbReference type="Proteomes" id="UP000076874"/>
    </source>
</evidence>
<dbReference type="AlphaFoldDB" id="A0A167VQ35"/>
<dbReference type="GO" id="GO:0009086">
    <property type="term" value="P:methionine biosynthetic process"/>
    <property type="evidence" value="ECO:0007669"/>
    <property type="project" value="InterPro"/>
</dbReference>
<dbReference type="Gene3D" id="3.20.20.210">
    <property type="match status" value="1"/>
</dbReference>
<proteinExistence type="predicted"/>
<dbReference type="PANTHER" id="PTHR43844">
    <property type="entry name" value="METHIONINE SYNTHASE"/>
    <property type="match status" value="1"/>
</dbReference>
<accession>A0A167VQ35</accession>
<dbReference type="EMBL" id="AZHD01000006">
    <property type="protein sequence ID" value="OAA62869.1"/>
    <property type="molecule type" value="Genomic_DNA"/>
</dbReference>
<dbReference type="Proteomes" id="UP000076874">
    <property type="component" value="Unassembled WGS sequence"/>
</dbReference>
<dbReference type="GO" id="GO:0003871">
    <property type="term" value="F:5-methyltetrahydropteroyltriglutamate-homocysteine S-methyltransferase activity"/>
    <property type="evidence" value="ECO:0007669"/>
    <property type="project" value="InterPro"/>
</dbReference>
<dbReference type="InterPro" id="IPR038071">
    <property type="entry name" value="UROD/MetE-like_sf"/>
</dbReference>
<dbReference type="PANTHER" id="PTHR43844:SF2">
    <property type="entry name" value="SYNTHASE, VITAMIN-B12 INDEPENDENT, PUTATIVE (AFU_ORTHOLOGUE AFUA_3G12060)-RELATED"/>
    <property type="match status" value="1"/>
</dbReference>
<comment type="caution">
    <text evidence="1">The sequence shown here is derived from an EMBL/GenBank/DDBJ whole genome shotgun (WGS) entry which is preliminary data.</text>
</comment>
<keyword evidence="2" id="KW-1185">Reference proteome</keyword>
<dbReference type="CDD" id="cd03311">
    <property type="entry name" value="CIMS_C_terminal_like"/>
    <property type="match status" value="1"/>
</dbReference>
<sequence>MAPPFRSEHMGSLLRPANLLAAREAVRQGETPEAANLPAIEKQAVADVVKFQRDLGFRAVGSGEFVRTRFWGLMWDEFDGTTRLQDAEASLFRLYHPDVVSLIEPGRQVMPGDSVIAGGKLRHNPAKSVSNLHELRLVQQALPKEQWADIKLTMITPAWFHMRYKQGKAYTPEAYANDAEYFADVAKVYQAELAQLYDAGLRNVQFDDPGLAYFCSEKFRAGWAADKDNIGTVDDLLDAYIQLYNDCLAKAPADLHTGVHLCRGNFIGGRHFAEGAYDVIAQTLFERLNVNTFYLEYDTARAGGFAPLRYLPAGKHVVVGAISTKVRELEDKAAVKQRLQAAAEQIAAGRGQGQTAADALQSLSLSPQCGFSTHESGYPLSEEDERRKLALVREVANEVWGEP</sequence>
<evidence type="ECO:0000313" key="1">
    <source>
        <dbReference type="EMBL" id="OAA62869.1"/>
    </source>
</evidence>
<dbReference type="STRING" id="1081102.A0A167VQ35"/>
<gene>
    <name evidence="1" type="ORF">SPI_04409</name>
</gene>
<dbReference type="InterPro" id="IPR002629">
    <property type="entry name" value="Met_Synth_C/arc"/>
</dbReference>